<feature type="domain" description="Ricin B lectin" evidence="4">
    <location>
        <begin position="1023"/>
        <end position="1143"/>
    </location>
</feature>
<dbReference type="Gene3D" id="3.20.20.80">
    <property type="entry name" value="Glycosidases"/>
    <property type="match status" value="2"/>
</dbReference>
<reference evidence="5" key="1">
    <citation type="journal article" date="2015" name="Genom Data">
        <title>Genome sequences of six Phytophthora species associated with forests in New Zealand.</title>
        <authorList>
            <person name="Studholme D.J."/>
            <person name="McDougal R.L."/>
            <person name="Sambles C."/>
            <person name="Hansen E."/>
            <person name="Hardy G."/>
            <person name="Grant M."/>
            <person name="Ganley R.J."/>
            <person name="Williams N.M."/>
        </authorList>
    </citation>
    <scope>NUCLEOTIDE SEQUENCE</scope>
    <source>
        <strain evidence="5">NZFS 2646</strain>
        <strain evidence="6">NZFS 3630</strain>
    </source>
</reference>
<dbReference type="GO" id="GO:0016020">
    <property type="term" value="C:membrane"/>
    <property type="evidence" value="ECO:0007669"/>
    <property type="project" value="GOC"/>
</dbReference>
<comment type="caution">
    <text evidence="5">The sequence shown here is derived from an EMBL/GenBank/DDBJ whole genome shotgun (WGS) entry which is preliminary data.</text>
</comment>
<dbReference type="Proteomes" id="UP000792063">
    <property type="component" value="Unassembled WGS sequence"/>
</dbReference>
<dbReference type="Pfam" id="PF02055">
    <property type="entry name" value="Glyco_hydro_30"/>
    <property type="match status" value="2"/>
</dbReference>
<dbReference type="Pfam" id="PF17189">
    <property type="entry name" value="Glyco_hydro_30C"/>
    <property type="match status" value="1"/>
</dbReference>
<evidence type="ECO:0000259" key="4">
    <source>
        <dbReference type="SMART" id="SM00458"/>
    </source>
</evidence>
<evidence type="ECO:0000256" key="2">
    <source>
        <dbReference type="ARBA" id="ARBA00022729"/>
    </source>
</evidence>
<gene>
    <name evidence="5" type="ORF">JM16_009403</name>
    <name evidence="6" type="ORF">JM18_009423</name>
</gene>
<dbReference type="Gene3D" id="2.60.40.1180">
    <property type="entry name" value="Golgi alpha-mannosidase II"/>
    <property type="match status" value="2"/>
</dbReference>
<dbReference type="Pfam" id="PF00652">
    <property type="entry name" value="Ricin_B_lectin"/>
    <property type="match status" value="2"/>
</dbReference>
<accession>A0A8T0LHS8</accession>
<evidence type="ECO:0000256" key="3">
    <source>
        <dbReference type="ARBA" id="ARBA00022801"/>
    </source>
</evidence>
<dbReference type="GO" id="GO:0004348">
    <property type="term" value="F:glucosylceramidase activity"/>
    <property type="evidence" value="ECO:0007669"/>
    <property type="project" value="InterPro"/>
</dbReference>
<dbReference type="Gene3D" id="2.80.10.50">
    <property type="match status" value="2"/>
</dbReference>
<dbReference type="InterPro" id="IPR033453">
    <property type="entry name" value="Glyco_hydro_30_TIM-barrel"/>
</dbReference>
<dbReference type="Proteomes" id="UP000785171">
    <property type="component" value="Unassembled WGS sequence"/>
</dbReference>
<dbReference type="PANTHER" id="PTHR11069:SF23">
    <property type="entry name" value="LYSOSOMAL ACID GLUCOSYLCERAMIDASE"/>
    <property type="match status" value="1"/>
</dbReference>
<dbReference type="PANTHER" id="PTHR11069">
    <property type="entry name" value="GLUCOSYLCERAMIDASE"/>
    <property type="match status" value="1"/>
</dbReference>
<protein>
    <recommendedName>
        <fullName evidence="4">Ricin B lectin domain-containing protein</fullName>
    </recommendedName>
</protein>
<reference evidence="5" key="2">
    <citation type="submission" date="2020-06" db="EMBL/GenBank/DDBJ databases">
        <authorList>
            <person name="Studholme D.J."/>
        </authorList>
    </citation>
    <scope>NUCLEOTIDE SEQUENCE</scope>
    <source>
        <strain evidence="5">NZFS 2646</strain>
        <strain evidence="6">NZFS 3630</strain>
    </source>
</reference>
<dbReference type="InterPro" id="IPR000772">
    <property type="entry name" value="Ricin_B_lectin"/>
</dbReference>
<dbReference type="SUPFAM" id="SSF51445">
    <property type="entry name" value="(Trans)glycosidases"/>
    <property type="match status" value="2"/>
</dbReference>
<dbReference type="PROSITE" id="PS50231">
    <property type="entry name" value="RICIN_B_LECTIN"/>
    <property type="match status" value="3"/>
</dbReference>
<dbReference type="SMART" id="SM00458">
    <property type="entry name" value="RICIN"/>
    <property type="match status" value="2"/>
</dbReference>
<dbReference type="AlphaFoldDB" id="A0A8T0LHS8"/>
<keyword evidence="2" id="KW-0732">Signal</keyword>
<dbReference type="InterPro" id="IPR033452">
    <property type="entry name" value="GH30_C"/>
</dbReference>
<feature type="domain" description="Ricin B lectin" evidence="4">
    <location>
        <begin position="393"/>
        <end position="514"/>
    </location>
</feature>
<evidence type="ECO:0000313" key="7">
    <source>
        <dbReference type="Proteomes" id="UP000785171"/>
    </source>
</evidence>
<dbReference type="InterPro" id="IPR013780">
    <property type="entry name" value="Glyco_hydro_b"/>
</dbReference>
<dbReference type="SUPFAM" id="SSF50370">
    <property type="entry name" value="Ricin B-like lectins"/>
    <property type="match status" value="2"/>
</dbReference>
<dbReference type="InterPro" id="IPR001139">
    <property type="entry name" value="Glyco_hydro_30"/>
</dbReference>
<name>A0A8T0LHS8_9STRA</name>
<evidence type="ECO:0000313" key="5">
    <source>
        <dbReference type="EMBL" id="KAG2502835.1"/>
    </source>
</evidence>
<proteinExistence type="inferred from homology"/>
<organism evidence="5 7">
    <name type="scientific">Phytophthora kernoviae</name>
    <dbReference type="NCBI Taxonomy" id="325452"/>
    <lineage>
        <taxon>Eukaryota</taxon>
        <taxon>Sar</taxon>
        <taxon>Stramenopiles</taxon>
        <taxon>Oomycota</taxon>
        <taxon>Peronosporomycetes</taxon>
        <taxon>Peronosporales</taxon>
        <taxon>Peronosporaceae</taxon>
        <taxon>Phytophthora</taxon>
    </lineage>
</organism>
<dbReference type="InterPro" id="IPR035992">
    <property type="entry name" value="Ricin_B-like_lectins"/>
</dbReference>
<keyword evidence="3" id="KW-0378">Hydrolase</keyword>
<evidence type="ECO:0000256" key="1">
    <source>
        <dbReference type="ARBA" id="ARBA00005382"/>
    </source>
</evidence>
<comment type="similarity">
    <text evidence="1">Belongs to the glycosyl hydrolase 30 family.</text>
</comment>
<dbReference type="PRINTS" id="PR00843">
    <property type="entry name" value="GLHYDRLASE30"/>
</dbReference>
<dbReference type="GO" id="GO:0006680">
    <property type="term" value="P:glucosylceramide catabolic process"/>
    <property type="evidence" value="ECO:0007669"/>
    <property type="project" value="TreeGrafter"/>
</dbReference>
<evidence type="ECO:0000313" key="6">
    <source>
        <dbReference type="EMBL" id="KAG2503605.1"/>
    </source>
</evidence>
<dbReference type="FunFam" id="3.20.20.80:FF:000126">
    <property type="entry name" value="Glucosylceramidase"/>
    <property type="match status" value="2"/>
</dbReference>
<sequence length="1217" mass="137517">MMEPITGLKWTRGGEKSSSSIVVDVDTKYQEIMGFGGAFTEAAALQFQRLPMEKQEEVLTLYFDKERGSAYSFGRVPMGSCDFSVASYSFADTVDDLEMQHFDMDVTHDTEAMIPFIKRALERRPDMKMFLAPWSPPAWMKRSSPEYNASMLGSVKPAGLRDDMRAAWALYFSKFITAYKQQGIPFWGLSPQNEPEFAAPWEACAYDPEHEAEFIGEFLGPVLERDHPGLTLMVFDHNRNSVQHWAEVIYNHPTAGQYVDGMAVHWYEDGGERYLDGVEYPEHLNDTYFLDEDRFILASESCNCPGVAVGNDAWFRAQRYGHDIMSDLNNFVAGWVDWNLLLDHTGGPNHKGNNCDAPIILTESGANYFVQPMYYFIQHFSKYIPVGSRRVKAQVTVQFANPGDAQLYVDYQSSLAACDGSSRQAIHRTDDGKIQATDTPFCLNKVEMPSGGHEIRLVECQYTQQTWNFEADTDRIRVDDYCLSLSRGSTVDGVRVTADKCEEEVVAHQQWAFNAEDGTMRSRASTSEQCVTTGYSFVQAAAFVTPENRNVLVVLNENTEPAEFQVQVGDAVLATSISQGAIRTYIWELPEDASVSPVETRESSPKPLKVTVPTLETLVTCVQSSYVDNVTTMMEPITGLKWTHGETDAASFITVDVDTQFQEIMGFGGAFTEAAALQFQKLPKDKQEEVLTLYFDQQKGSAYTFGRVPMGSSDFSPASYSFDDELNDTELIHFDNEVKHDQEVLIPFIKRAVERQPDLKLFLAPWSPPAWMKRSTMGYMASMLNSAKPIGLKDDVRATWALYFSKFITAYKKHGVEFWGLTPQNEPQAEVPWESCMYTAEYQAEFIGNFLGPVLERDHPELVLMVFDHNRGSVRQWAEEIYNHPTAAQYVDGMAFHWYDDERYMDGVEYHERLNDTHFVDPSRFLLATESCNCPDVAHGDEAWFRAQRYGHDILTDLNNYVSGWVDWNLLLDHKGGPNHLDNNCDAPIILSEDGTDFHIQPMYYFIQHFSKYIPVGSRRVKTHVAARFAQPGKPQLYVDYPSMLATCDGSSHQKWRPTDDGKLAVTDTGLCIDLKEIPWQGHQGLLVDCRYTTQTWTYEDSGRIRMGDYCISLNHGSIDNGVRISTDLCEEEVKPYQQWTFNAEDGTMRSPASTADQCVTAGYALVQAAAFVTPEDRKVLVVMNENTEPADFELQVGGVALETTVPSGAIRTFTWE</sequence>
<dbReference type="EMBL" id="JPWU03000974">
    <property type="protein sequence ID" value="KAG2503605.1"/>
    <property type="molecule type" value="Genomic_DNA"/>
</dbReference>
<dbReference type="EMBL" id="JPWV03000954">
    <property type="protein sequence ID" value="KAG2502835.1"/>
    <property type="molecule type" value="Genomic_DNA"/>
</dbReference>
<dbReference type="InterPro" id="IPR017853">
    <property type="entry name" value="GH"/>
</dbReference>